<dbReference type="PANTHER" id="PTHR21664:SF1">
    <property type="entry name" value="NUDC DOMAIN-CONTAINING PROTEIN 1"/>
    <property type="match status" value="1"/>
</dbReference>
<dbReference type="CDD" id="cd06467">
    <property type="entry name" value="p23_NUDC_like"/>
    <property type="match status" value="1"/>
</dbReference>
<dbReference type="GO" id="GO:0005634">
    <property type="term" value="C:nucleus"/>
    <property type="evidence" value="ECO:0007669"/>
    <property type="project" value="UniProtKB-SubCell"/>
</dbReference>
<keyword evidence="7" id="KW-1185">Reference proteome</keyword>
<dbReference type="Gene3D" id="2.60.40.790">
    <property type="match status" value="1"/>
</dbReference>
<dbReference type="PROSITE" id="PS51203">
    <property type="entry name" value="CS"/>
    <property type="match status" value="1"/>
</dbReference>
<reference evidence="6" key="1">
    <citation type="submission" date="2022-03" db="EMBL/GenBank/DDBJ databases">
        <authorList>
            <person name="Martin C."/>
        </authorList>
    </citation>
    <scope>NUCLEOTIDE SEQUENCE</scope>
</reference>
<evidence type="ECO:0000256" key="2">
    <source>
        <dbReference type="ARBA" id="ARBA00004496"/>
    </source>
</evidence>
<evidence type="ECO:0000256" key="4">
    <source>
        <dbReference type="ARBA" id="ARBA00022490"/>
    </source>
</evidence>
<dbReference type="InterPro" id="IPR007052">
    <property type="entry name" value="CS_dom"/>
</dbReference>
<dbReference type="Proteomes" id="UP000749559">
    <property type="component" value="Unassembled WGS sequence"/>
</dbReference>
<evidence type="ECO:0000313" key="7">
    <source>
        <dbReference type="Proteomes" id="UP000749559"/>
    </source>
</evidence>
<dbReference type="SUPFAM" id="SSF49764">
    <property type="entry name" value="HSP20-like chaperones"/>
    <property type="match status" value="1"/>
</dbReference>
<accession>A0A8J1TTL2</accession>
<evidence type="ECO:0000256" key="3">
    <source>
        <dbReference type="ARBA" id="ARBA00018915"/>
    </source>
</evidence>
<comment type="subcellular location">
    <subcellularLocation>
        <location evidence="2">Cytoplasm</location>
    </subcellularLocation>
    <subcellularLocation>
        <location evidence="1">Nucleus</location>
    </subcellularLocation>
</comment>
<gene>
    <name evidence="6" type="ORF">OFUS_LOCUS6471</name>
</gene>
<protein>
    <recommendedName>
        <fullName evidence="3">NudC domain-containing protein 1</fullName>
    </recommendedName>
</protein>
<name>A0A8J1TTL2_OWEFU</name>
<evidence type="ECO:0000256" key="1">
    <source>
        <dbReference type="ARBA" id="ARBA00004123"/>
    </source>
</evidence>
<organism evidence="6 7">
    <name type="scientific">Owenia fusiformis</name>
    <name type="common">Polychaete worm</name>
    <dbReference type="NCBI Taxonomy" id="6347"/>
    <lineage>
        <taxon>Eukaryota</taxon>
        <taxon>Metazoa</taxon>
        <taxon>Spiralia</taxon>
        <taxon>Lophotrochozoa</taxon>
        <taxon>Annelida</taxon>
        <taxon>Polychaeta</taxon>
        <taxon>Sedentaria</taxon>
        <taxon>Canalipalpata</taxon>
        <taxon>Sabellida</taxon>
        <taxon>Oweniida</taxon>
        <taxon>Oweniidae</taxon>
        <taxon>Owenia</taxon>
    </lineage>
</organism>
<dbReference type="InterPro" id="IPR037895">
    <property type="entry name" value="NUDCD1"/>
</dbReference>
<proteinExistence type="predicted"/>
<evidence type="ECO:0000313" key="6">
    <source>
        <dbReference type="EMBL" id="CAH1779692.1"/>
    </source>
</evidence>
<dbReference type="EMBL" id="CAIIXF020000003">
    <property type="protein sequence ID" value="CAH1779692.1"/>
    <property type="molecule type" value="Genomic_DNA"/>
</dbReference>
<dbReference type="PANTHER" id="PTHR21664">
    <property type="entry name" value="CHRONIC MYELOGENOUS LEUKEMIA TUMOR ANTIGEN 66"/>
    <property type="match status" value="1"/>
</dbReference>
<dbReference type="AlphaFoldDB" id="A0A8J1TTL2"/>
<keyword evidence="4" id="KW-0963">Cytoplasm</keyword>
<dbReference type="OrthoDB" id="428655at2759"/>
<keyword evidence="5" id="KW-0539">Nucleus</keyword>
<evidence type="ECO:0000256" key="5">
    <source>
        <dbReference type="ARBA" id="ARBA00023242"/>
    </source>
</evidence>
<dbReference type="GO" id="GO:0005737">
    <property type="term" value="C:cytoplasm"/>
    <property type="evidence" value="ECO:0007669"/>
    <property type="project" value="UniProtKB-SubCell"/>
</dbReference>
<dbReference type="InterPro" id="IPR008978">
    <property type="entry name" value="HSP20-like_chaperone"/>
</dbReference>
<dbReference type="Pfam" id="PF04969">
    <property type="entry name" value="CS"/>
    <property type="match status" value="1"/>
</dbReference>
<comment type="caution">
    <text evidence="6">The sequence shown here is derived from an EMBL/GenBank/DDBJ whole genome shotgun (WGS) entry which is preliminary data.</text>
</comment>
<sequence>MDFQVELKVNRNLLDPNFDGYKLSLEALPTYEVPLESNLDETKLTTDQYSYQHIKAYGLHNHIYVDQHNTSTVYFVDDKWRVMRLCVQLESSFDPPTVIFEIPDARDVKQHEDRCDCSIYLPSPELAVLSDGAGNIYILETGDRASSIETWKIIHKHNINTDDDCDYDDITSPNTVTPIVLQHALLYKEDTLQKLELLLVEVKPNPTEDDHRKQPFVTVLKWLTLSSGGQGHWWLERTRYIEGFSAADYSCVDYNGAGVYVGSEKPFKMTYDSLHPIVEKKPDTEQHIPAPPPAYTWSQTEEDVTLTFTLPPGTNKPDVYYKLSRGRIELGIKNGEELLVGDLHDAVDIDGSTWTLEGQRLEVTLAKSEGVQWPGVVPTDKRGEMVFDPAQVAEIHERLAHLTSDQWNPDPQPGKEKAYNSEQLEDCDSFPEDSACLQRIDGESHEVSHQANLGTHQWLFQAWTHPLRLPSLCLRHDVDGLLWQPKDKVETGESPWKHTGTFNALGYVQASKRDKKYVVCSPNMSYAVISDCVRHIYIYRQPTSTLSPLRNRKTGQEVSTVSKQQMVSIASTENILGLQATNNRLFVCTKSKMYIIKVLTDED</sequence>